<evidence type="ECO:0000256" key="16">
    <source>
        <dbReference type="PIRSR" id="PIRSR600542-1"/>
    </source>
</evidence>
<accession>A0A914BZZ4</accession>
<dbReference type="EC" id="2.3.1.21" evidence="5"/>
<evidence type="ECO:0000256" key="4">
    <source>
        <dbReference type="ARBA" id="ARBA00005232"/>
    </source>
</evidence>
<keyword evidence="19" id="KW-1185">Reference proteome</keyword>
<dbReference type="InterPro" id="IPR023213">
    <property type="entry name" value="CAT-like_dom_sf"/>
</dbReference>
<keyword evidence="11" id="KW-0443">Lipid metabolism</keyword>
<dbReference type="Gene3D" id="3.30.559.70">
    <property type="entry name" value="Choline/Carnitine o-acyltransferase, domain 2"/>
    <property type="match status" value="1"/>
</dbReference>
<keyword evidence="12" id="KW-0496">Mitochondrion</keyword>
<sequence>MRLSIKFLLSYRGWMYQSEHDKNITKTTKLWFAFLHWISRFQPMLHSFQGALPHLPLPSLDDTLSKHLISMRPLMNDDEYNELVEFTEKFRKGIGRRLQRYLVIKSWLSINYVTDWWFEFVYLRQRSPLMINSNYYGFGTLSYISTTNQAARAANVTWAALLFRRKIDRQEVTPFSINPRAKVPFCTIQYERVFNSCRLPGEEVDVFCHWDDAKHVAVYCHGCWFKLPIHTGKRLLEPCELQVAYEKILNGDLKPAPGEQELAALTAGERTHWAITRKKYFSAGVNKTSLHAIERAAFVLILDDEEVCYDPNDRSKLDRWAENLLHGKAYDRWFDKSFNIIISKNGRAGINTEHSWGDAAVTAHAMEFILLKDLIEQGYDENGNTKGQPEIIVQPERLQWTLDSEVQERIQTSLQVANALIDDVEMALLVWTEYGKGFIKKLKISPDAFIQMTLQLTYFRNQTHFSLTYEASMTRLYREGRTETVRSCTNESCDFVRSMLDENASNEERLRLLRIAAVRHQELYRDAMCGKGIDRHLFALYVVQRYLEEESSFFNKIFPPTYTLSTSQTPLNQCDEESRGLTPDQRQALITAGGGFGPVADRGYGVSYIIAGEDQISFHISSKKSAENTSSKGFRSDLEKSLREMRALFGKE</sequence>
<dbReference type="Pfam" id="PF00755">
    <property type="entry name" value="Carn_acyltransf"/>
    <property type="match status" value="1"/>
</dbReference>
<protein>
    <recommendedName>
        <fullName evidence="5">carnitine O-palmitoyltransferase</fullName>
        <ecNumber evidence="5">2.3.1.21</ecNumber>
    </recommendedName>
</protein>
<reference evidence="20" key="1">
    <citation type="submission" date="2022-11" db="UniProtKB">
        <authorList>
            <consortium name="WormBaseParasite"/>
        </authorList>
    </citation>
    <scope>IDENTIFICATION</scope>
</reference>
<evidence type="ECO:0000256" key="10">
    <source>
        <dbReference type="ARBA" id="ARBA00022989"/>
    </source>
</evidence>
<evidence type="ECO:0000256" key="17">
    <source>
        <dbReference type="RuleBase" id="RU003801"/>
    </source>
</evidence>
<name>A0A914BZZ4_9BILA</name>
<feature type="active site" description="Proton acceptor" evidence="16">
    <location>
        <position position="354"/>
    </location>
</feature>
<dbReference type="WBParaSite" id="ACRNAN_Path_14.g42.t1">
    <property type="protein sequence ID" value="ACRNAN_Path_14.g42.t1"/>
    <property type="gene ID" value="ACRNAN_Path_14.g42"/>
</dbReference>
<evidence type="ECO:0000259" key="18">
    <source>
        <dbReference type="Pfam" id="PF00755"/>
    </source>
</evidence>
<comment type="pathway">
    <text evidence="3">Lipid metabolism; fatty acid beta-oxidation.</text>
</comment>
<keyword evidence="13" id="KW-0472">Membrane</keyword>
<comment type="similarity">
    <text evidence="4 17">Belongs to the carnitine/choline acetyltransferase family.</text>
</comment>
<evidence type="ECO:0000256" key="13">
    <source>
        <dbReference type="ARBA" id="ARBA00023136"/>
    </source>
</evidence>
<dbReference type="InterPro" id="IPR042231">
    <property type="entry name" value="Cho/carn_acyl_trans_2"/>
</dbReference>
<dbReference type="AlphaFoldDB" id="A0A914BZZ4"/>
<dbReference type="Gene3D" id="3.30.559.10">
    <property type="entry name" value="Chloramphenicol acetyltransferase-like domain"/>
    <property type="match status" value="1"/>
</dbReference>
<dbReference type="SUPFAM" id="SSF52777">
    <property type="entry name" value="CoA-dependent acyltransferases"/>
    <property type="match status" value="2"/>
</dbReference>
<evidence type="ECO:0000256" key="9">
    <source>
        <dbReference type="ARBA" id="ARBA00022832"/>
    </source>
</evidence>
<dbReference type="GO" id="GO:0004095">
    <property type="term" value="F:carnitine O-palmitoyltransferase activity"/>
    <property type="evidence" value="ECO:0007669"/>
    <property type="project" value="UniProtKB-EC"/>
</dbReference>
<dbReference type="GO" id="GO:0031966">
    <property type="term" value="C:mitochondrial membrane"/>
    <property type="evidence" value="ECO:0007669"/>
    <property type="project" value="UniProtKB-SubCell"/>
</dbReference>
<evidence type="ECO:0000256" key="11">
    <source>
        <dbReference type="ARBA" id="ARBA00023098"/>
    </source>
</evidence>
<keyword evidence="10" id="KW-1133">Transmembrane helix</keyword>
<evidence type="ECO:0000256" key="1">
    <source>
        <dbReference type="ARBA" id="ARBA00004141"/>
    </source>
</evidence>
<comment type="subcellular location">
    <subcellularLocation>
        <location evidence="1">Membrane</location>
        <topology evidence="1">Multi-pass membrane protein</topology>
    </subcellularLocation>
    <subcellularLocation>
        <location evidence="2">Mitochondrion membrane</location>
    </subcellularLocation>
</comment>
<keyword evidence="8" id="KW-0812">Transmembrane</keyword>
<evidence type="ECO:0000256" key="2">
    <source>
        <dbReference type="ARBA" id="ARBA00004325"/>
    </source>
</evidence>
<organism evidence="19 20">
    <name type="scientific">Acrobeloides nanus</name>
    <dbReference type="NCBI Taxonomy" id="290746"/>
    <lineage>
        <taxon>Eukaryota</taxon>
        <taxon>Metazoa</taxon>
        <taxon>Ecdysozoa</taxon>
        <taxon>Nematoda</taxon>
        <taxon>Chromadorea</taxon>
        <taxon>Rhabditida</taxon>
        <taxon>Tylenchina</taxon>
        <taxon>Cephalobomorpha</taxon>
        <taxon>Cephaloboidea</taxon>
        <taxon>Cephalobidae</taxon>
        <taxon>Acrobeloides</taxon>
    </lineage>
</organism>
<evidence type="ECO:0000256" key="8">
    <source>
        <dbReference type="ARBA" id="ARBA00022692"/>
    </source>
</evidence>
<dbReference type="GO" id="GO:0009437">
    <property type="term" value="P:carnitine metabolic process"/>
    <property type="evidence" value="ECO:0007669"/>
    <property type="project" value="TreeGrafter"/>
</dbReference>
<evidence type="ECO:0000313" key="19">
    <source>
        <dbReference type="Proteomes" id="UP000887540"/>
    </source>
</evidence>
<dbReference type="InterPro" id="IPR039551">
    <property type="entry name" value="Cho/carn_acyl_trans"/>
</dbReference>
<comment type="catalytic activity">
    <reaction evidence="15">
        <text>(R)-carnitine + hexadecanoyl-CoA = O-hexadecanoyl-(R)-carnitine + CoA</text>
        <dbReference type="Rhea" id="RHEA:12661"/>
        <dbReference type="ChEBI" id="CHEBI:16347"/>
        <dbReference type="ChEBI" id="CHEBI:17490"/>
        <dbReference type="ChEBI" id="CHEBI:57287"/>
        <dbReference type="ChEBI" id="CHEBI:57379"/>
        <dbReference type="EC" id="2.3.1.21"/>
    </reaction>
    <physiologicalReaction direction="left-to-right" evidence="15">
        <dbReference type="Rhea" id="RHEA:12662"/>
    </physiologicalReaction>
</comment>
<dbReference type="FunFam" id="3.30.559.70:FF:000001">
    <property type="entry name" value="Carnitine O-palmitoyltransferase 1, liver isoform"/>
    <property type="match status" value="1"/>
</dbReference>
<feature type="domain" description="Choline/carnitine acyltransferase" evidence="18">
    <location>
        <begin position="55"/>
        <end position="640"/>
    </location>
</feature>
<keyword evidence="6" id="KW-0813">Transport</keyword>
<keyword evidence="14 17" id="KW-0012">Acyltransferase</keyword>
<dbReference type="PANTHER" id="PTHR22589">
    <property type="entry name" value="CARNITINE O-ACYLTRANSFERASE"/>
    <property type="match status" value="1"/>
</dbReference>
<dbReference type="PROSITE" id="PS00440">
    <property type="entry name" value="ACYLTRANSF_C_2"/>
    <property type="match status" value="1"/>
</dbReference>
<evidence type="ECO:0000256" key="3">
    <source>
        <dbReference type="ARBA" id="ARBA00005005"/>
    </source>
</evidence>
<evidence type="ECO:0000313" key="20">
    <source>
        <dbReference type="WBParaSite" id="ACRNAN_Path_14.g42.t1"/>
    </source>
</evidence>
<evidence type="ECO:0000256" key="5">
    <source>
        <dbReference type="ARBA" id="ARBA00013243"/>
    </source>
</evidence>
<dbReference type="PANTHER" id="PTHR22589:SF31">
    <property type="entry name" value="CARNITINE O-PALMITOYLTRANSFERASE"/>
    <property type="match status" value="1"/>
</dbReference>
<evidence type="ECO:0000256" key="14">
    <source>
        <dbReference type="ARBA" id="ARBA00023315"/>
    </source>
</evidence>
<dbReference type="Proteomes" id="UP000887540">
    <property type="component" value="Unplaced"/>
</dbReference>
<dbReference type="FunFam" id="3.30.559.10:FF:000042">
    <property type="entry name" value="Carnitine Palmitoyl Transferase"/>
    <property type="match status" value="1"/>
</dbReference>
<evidence type="ECO:0000256" key="15">
    <source>
        <dbReference type="ARBA" id="ARBA00048480"/>
    </source>
</evidence>
<keyword evidence="7 17" id="KW-0808">Transferase</keyword>
<dbReference type="GO" id="GO:0006631">
    <property type="term" value="P:fatty acid metabolic process"/>
    <property type="evidence" value="ECO:0007669"/>
    <property type="project" value="UniProtKB-KW"/>
</dbReference>
<evidence type="ECO:0000256" key="6">
    <source>
        <dbReference type="ARBA" id="ARBA00022448"/>
    </source>
</evidence>
<evidence type="ECO:0000256" key="12">
    <source>
        <dbReference type="ARBA" id="ARBA00023128"/>
    </source>
</evidence>
<proteinExistence type="inferred from homology"/>
<evidence type="ECO:0000256" key="7">
    <source>
        <dbReference type="ARBA" id="ARBA00022679"/>
    </source>
</evidence>
<dbReference type="InterPro" id="IPR000542">
    <property type="entry name" value="Carn_acyl_trans"/>
</dbReference>
<keyword evidence="9" id="KW-0276">Fatty acid metabolism</keyword>